<evidence type="ECO:0000256" key="2">
    <source>
        <dbReference type="ARBA" id="ARBA00022771"/>
    </source>
</evidence>
<dbReference type="OrthoDB" id="265717at2759"/>
<keyword evidence="3" id="KW-0862">Zinc</keyword>
<name>A0A1Y2CRV5_9FUNG</name>
<evidence type="ECO:0000259" key="5">
    <source>
        <dbReference type="PROSITE" id="PS50865"/>
    </source>
</evidence>
<evidence type="ECO:0000256" key="4">
    <source>
        <dbReference type="PROSITE-ProRule" id="PRU00134"/>
    </source>
</evidence>
<evidence type="ECO:0000256" key="1">
    <source>
        <dbReference type="ARBA" id="ARBA00022723"/>
    </source>
</evidence>
<dbReference type="PROSITE" id="PS01360">
    <property type="entry name" value="ZF_MYND_1"/>
    <property type="match status" value="1"/>
</dbReference>
<keyword evidence="7" id="KW-1185">Reference proteome</keyword>
<dbReference type="GO" id="GO:0008270">
    <property type="term" value="F:zinc ion binding"/>
    <property type="evidence" value="ECO:0007669"/>
    <property type="project" value="UniProtKB-KW"/>
</dbReference>
<keyword evidence="2 4" id="KW-0863">Zinc-finger</keyword>
<comment type="caution">
    <text evidence="6">The sequence shown here is derived from an EMBL/GenBank/DDBJ whole genome shotgun (WGS) entry which is preliminary data.</text>
</comment>
<dbReference type="Gene3D" id="6.10.140.2220">
    <property type="match status" value="1"/>
</dbReference>
<dbReference type="PROSITE" id="PS50865">
    <property type="entry name" value="ZF_MYND_2"/>
    <property type="match status" value="1"/>
</dbReference>
<dbReference type="Proteomes" id="UP000193642">
    <property type="component" value="Unassembled WGS sequence"/>
</dbReference>
<evidence type="ECO:0000256" key="3">
    <source>
        <dbReference type="ARBA" id="ARBA00022833"/>
    </source>
</evidence>
<organism evidence="6 7">
    <name type="scientific">Rhizoclosmatium globosum</name>
    <dbReference type="NCBI Taxonomy" id="329046"/>
    <lineage>
        <taxon>Eukaryota</taxon>
        <taxon>Fungi</taxon>
        <taxon>Fungi incertae sedis</taxon>
        <taxon>Chytridiomycota</taxon>
        <taxon>Chytridiomycota incertae sedis</taxon>
        <taxon>Chytridiomycetes</taxon>
        <taxon>Chytridiales</taxon>
        <taxon>Chytriomycetaceae</taxon>
        <taxon>Rhizoclosmatium</taxon>
    </lineage>
</organism>
<dbReference type="AlphaFoldDB" id="A0A1Y2CRV5"/>
<sequence>METVESYYYNQATESGTLMFSQAMMVFNLATVLDGAESTTTNLALDRFAASFISDIRPDFHEIQNILDPDSIRTLRTAATKASKKPCQEEPCMCPRGVSVPYVDALVVLAGLRTYFDKDLDKAMTHLNSALDSKWGLDLKEKAWKHETFKGDELEALKCDAMKYDLIKQFYARILYQKESKAFKDTRSSAIPRTLEMVDDILKQRKFPWMQIIRVDALYQDAISDPKLFDEAGEKLIKEVREMRQQHEQRSIVTSAALIEAYEIAATYLVERKRRYSTSTDWAPSDDNLDYSARWWYEKSLEIAVELEYVGEKSIPLSLHFPSVALRFTDIANAYKARRKATKKEYKASISQESDMRKCFNCNSTSNNLKKCGGCGQFAYCSKECQKTHWKKGHKEACGQMKDVKDKVDQLSSLHVSYKGLM</sequence>
<dbReference type="SUPFAM" id="SSF144232">
    <property type="entry name" value="HIT/MYND zinc finger-like"/>
    <property type="match status" value="1"/>
</dbReference>
<dbReference type="Pfam" id="PF01753">
    <property type="entry name" value="zf-MYND"/>
    <property type="match status" value="1"/>
</dbReference>
<gene>
    <name evidence="6" type="ORF">BCR33DRAFT_847064</name>
</gene>
<dbReference type="EMBL" id="MCGO01000008">
    <property type="protein sequence ID" value="ORY49779.1"/>
    <property type="molecule type" value="Genomic_DNA"/>
</dbReference>
<keyword evidence="1" id="KW-0479">Metal-binding</keyword>
<accession>A0A1Y2CRV5</accession>
<evidence type="ECO:0000313" key="7">
    <source>
        <dbReference type="Proteomes" id="UP000193642"/>
    </source>
</evidence>
<proteinExistence type="predicted"/>
<feature type="domain" description="MYND-type" evidence="5">
    <location>
        <begin position="359"/>
        <end position="398"/>
    </location>
</feature>
<protein>
    <recommendedName>
        <fullName evidence="5">MYND-type domain-containing protein</fullName>
    </recommendedName>
</protein>
<evidence type="ECO:0000313" key="6">
    <source>
        <dbReference type="EMBL" id="ORY49779.1"/>
    </source>
</evidence>
<dbReference type="InterPro" id="IPR002893">
    <property type="entry name" value="Znf_MYND"/>
</dbReference>
<reference evidence="6 7" key="1">
    <citation type="submission" date="2016-07" db="EMBL/GenBank/DDBJ databases">
        <title>Pervasive Adenine N6-methylation of Active Genes in Fungi.</title>
        <authorList>
            <consortium name="DOE Joint Genome Institute"/>
            <person name="Mondo S.J."/>
            <person name="Dannebaum R.O."/>
            <person name="Kuo R.C."/>
            <person name="Labutti K."/>
            <person name="Haridas S."/>
            <person name="Kuo A."/>
            <person name="Salamov A."/>
            <person name="Ahrendt S.R."/>
            <person name="Lipzen A."/>
            <person name="Sullivan W."/>
            <person name="Andreopoulos W.B."/>
            <person name="Clum A."/>
            <person name="Lindquist E."/>
            <person name="Daum C."/>
            <person name="Ramamoorthy G.K."/>
            <person name="Gryganskyi A."/>
            <person name="Culley D."/>
            <person name="Magnuson J.K."/>
            <person name="James T.Y."/>
            <person name="O'Malley M.A."/>
            <person name="Stajich J.E."/>
            <person name="Spatafora J.W."/>
            <person name="Visel A."/>
            <person name="Grigoriev I.V."/>
        </authorList>
    </citation>
    <scope>NUCLEOTIDE SEQUENCE [LARGE SCALE GENOMIC DNA]</scope>
    <source>
        <strain evidence="6 7">JEL800</strain>
    </source>
</reference>